<dbReference type="PANTHER" id="PTHR43364:SF4">
    <property type="entry name" value="NAD(P)-LINKED OXIDOREDUCTASE SUPERFAMILY PROTEIN"/>
    <property type="match status" value="1"/>
</dbReference>
<evidence type="ECO:0000313" key="4">
    <source>
        <dbReference type="Proteomes" id="UP000279968"/>
    </source>
</evidence>
<protein>
    <submittedName>
        <fullName evidence="3">DUF385 domain-containing protein</fullName>
    </submittedName>
</protein>
<name>A0A3A9ZX80_9ACTN</name>
<dbReference type="Gene3D" id="2.30.110.10">
    <property type="entry name" value="Electron Transport, Fmn-binding Protein, Chain A"/>
    <property type="match status" value="1"/>
</dbReference>
<dbReference type="SUPFAM" id="SSF50475">
    <property type="entry name" value="FMN-binding split barrel"/>
    <property type="match status" value="1"/>
</dbReference>
<dbReference type="RefSeq" id="WP_120782661.1">
    <property type="nucleotide sequence ID" value="NZ_JBHLUP010000002.1"/>
</dbReference>
<dbReference type="PANTHER" id="PTHR43364">
    <property type="entry name" value="NADH-SPECIFIC METHYLGLYOXAL REDUCTASE-RELATED"/>
    <property type="match status" value="1"/>
</dbReference>
<comment type="caution">
    <text evidence="3">The sequence shown here is derived from an EMBL/GenBank/DDBJ whole genome shotgun (WGS) entry which is preliminary data.</text>
</comment>
<dbReference type="Pfam" id="PF00248">
    <property type="entry name" value="Aldo_ket_red"/>
    <property type="match status" value="1"/>
</dbReference>
<dbReference type="EMBL" id="RBAN01000006">
    <property type="protein sequence ID" value="RKN51797.1"/>
    <property type="molecule type" value="Genomic_DNA"/>
</dbReference>
<dbReference type="InterPro" id="IPR004378">
    <property type="entry name" value="F420H2_quin_Rdtase"/>
</dbReference>
<evidence type="ECO:0000313" key="3">
    <source>
        <dbReference type="EMBL" id="RKN51797.1"/>
    </source>
</evidence>
<dbReference type="OrthoDB" id="5180322at2"/>
<evidence type="ECO:0000259" key="2">
    <source>
        <dbReference type="Pfam" id="PF00248"/>
    </source>
</evidence>
<accession>A0A3A9ZX80</accession>
<feature type="domain" description="NADP-dependent oxidoreductase" evidence="2">
    <location>
        <begin position="116"/>
        <end position="199"/>
    </location>
</feature>
<gene>
    <name evidence="3" type="ORF">D7193_28200</name>
</gene>
<proteinExistence type="predicted"/>
<keyword evidence="4" id="KW-1185">Reference proteome</keyword>
<dbReference type="Pfam" id="PF04075">
    <property type="entry name" value="F420H2_quin_red"/>
    <property type="match status" value="1"/>
</dbReference>
<sequence>MDDTVARALAIGPDSSPAERTIDITTLGARTGIPRRIEIWFHRVDGRWYLSGMPGPRSWYANLRANPRFTVHLKHGVRADLPATAVPVDEPTRRRVITAILDLQNRPEIAARVARRQEFDDSPQYFSDERKLDVVEQLVPLAEKAGLPMAHLAMAFAIAHPGVTSAILGPRTMEQLDDLLAGADVILDDEILDRIDEIAPPGTDAGPNQAAYTPPAISDVNLRRRPIAERSAA</sequence>
<organism evidence="3 4">
    <name type="scientific">Micromonospora costi</name>
    <dbReference type="NCBI Taxonomy" id="1530042"/>
    <lineage>
        <taxon>Bacteria</taxon>
        <taxon>Bacillati</taxon>
        <taxon>Actinomycetota</taxon>
        <taxon>Actinomycetes</taxon>
        <taxon>Micromonosporales</taxon>
        <taxon>Micromonosporaceae</taxon>
        <taxon>Micromonospora</taxon>
    </lineage>
</organism>
<dbReference type="GO" id="GO:0016491">
    <property type="term" value="F:oxidoreductase activity"/>
    <property type="evidence" value="ECO:0007669"/>
    <property type="project" value="UniProtKB-KW"/>
</dbReference>
<dbReference type="InterPro" id="IPR023210">
    <property type="entry name" value="NADP_OxRdtase_dom"/>
</dbReference>
<evidence type="ECO:0000256" key="1">
    <source>
        <dbReference type="ARBA" id="ARBA00023002"/>
    </source>
</evidence>
<reference evidence="3 4" key="1">
    <citation type="journal article" date="2015" name="Int. J. Syst. Evol. Microbiol.">
        <title>Micromonospora costi sp. nov., isolated from a leaf of Costus speciosus.</title>
        <authorList>
            <person name="Thawai C."/>
        </authorList>
    </citation>
    <scope>NUCLEOTIDE SEQUENCE [LARGE SCALE GENOMIC DNA]</scope>
    <source>
        <strain evidence="3 4">CS1-12</strain>
    </source>
</reference>
<dbReference type="AlphaFoldDB" id="A0A3A9ZX80"/>
<dbReference type="GO" id="GO:0005829">
    <property type="term" value="C:cytosol"/>
    <property type="evidence" value="ECO:0007669"/>
    <property type="project" value="TreeGrafter"/>
</dbReference>
<dbReference type="InterPro" id="IPR050523">
    <property type="entry name" value="AKR_Detox_Biosynth"/>
</dbReference>
<dbReference type="SUPFAM" id="SSF51430">
    <property type="entry name" value="NAD(P)-linked oxidoreductase"/>
    <property type="match status" value="1"/>
</dbReference>
<dbReference type="InterPro" id="IPR036812">
    <property type="entry name" value="NAD(P)_OxRdtase_dom_sf"/>
</dbReference>
<dbReference type="InterPro" id="IPR012349">
    <property type="entry name" value="Split_barrel_FMN-bd"/>
</dbReference>
<keyword evidence="1" id="KW-0560">Oxidoreductase</keyword>
<dbReference type="Proteomes" id="UP000279968">
    <property type="component" value="Unassembled WGS sequence"/>
</dbReference>